<dbReference type="InterPro" id="IPR052707">
    <property type="entry name" value="OsmC_Ohr_Peroxiredoxin"/>
</dbReference>
<gene>
    <name evidence="1" type="ORF">J6I44_16315</name>
</gene>
<dbReference type="Proteomes" id="UP001207918">
    <property type="component" value="Unassembled WGS sequence"/>
</dbReference>
<dbReference type="InterPro" id="IPR015946">
    <property type="entry name" value="KH_dom-like_a/b"/>
</dbReference>
<reference evidence="1 2" key="1">
    <citation type="submission" date="2021-03" db="EMBL/GenBank/DDBJ databases">
        <title>Aliifodinibius sp. nov., a new bacterium isolated from saline soil.</title>
        <authorList>
            <person name="Galisteo C."/>
            <person name="De La Haba R."/>
            <person name="Sanchez-Porro C."/>
            <person name="Ventosa A."/>
        </authorList>
    </citation>
    <scope>NUCLEOTIDE SEQUENCE [LARGE SCALE GENOMIC DNA]</scope>
    <source>
        <strain evidence="1 2">1BSP15-2V2</strain>
    </source>
</reference>
<protein>
    <submittedName>
        <fullName evidence="1">OsmC family protein</fullName>
    </submittedName>
</protein>
<comment type="caution">
    <text evidence="1">The sequence shown here is derived from an EMBL/GenBank/DDBJ whole genome shotgun (WGS) entry which is preliminary data.</text>
</comment>
<evidence type="ECO:0000313" key="2">
    <source>
        <dbReference type="Proteomes" id="UP001207918"/>
    </source>
</evidence>
<dbReference type="PANTHER" id="PTHR42830">
    <property type="entry name" value="OSMOTICALLY INDUCIBLE FAMILY PROTEIN"/>
    <property type="match status" value="1"/>
</dbReference>
<proteinExistence type="predicted"/>
<dbReference type="SUPFAM" id="SSF82784">
    <property type="entry name" value="OsmC-like"/>
    <property type="match status" value="1"/>
</dbReference>
<accession>A0ABT3PRD5</accession>
<dbReference type="Pfam" id="PF02566">
    <property type="entry name" value="OsmC"/>
    <property type="match status" value="1"/>
</dbReference>
<dbReference type="EMBL" id="JAGGJA010000013">
    <property type="protein sequence ID" value="MCW9708427.1"/>
    <property type="molecule type" value="Genomic_DNA"/>
</dbReference>
<dbReference type="InterPro" id="IPR036102">
    <property type="entry name" value="OsmC/Ohrsf"/>
</dbReference>
<dbReference type="RefSeq" id="WP_265767211.1">
    <property type="nucleotide sequence ID" value="NZ_JAGGJA010000013.1"/>
</dbReference>
<organism evidence="1 2">
    <name type="scientific">Fodinibius salsisoli</name>
    <dbReference type="NCBI Taxonomy" id="2820877"/>
    <lineage>
        <taxon>Bacteria</taxon>
        <taxon>Pseudomonadati</taxon>
        <taxon>Balneolota</taxon>
        <taxon>Balneolia</taxon>
        <taxon>Balneolales</taxon>
        <taxon>Balneolaceae</taxon>
        <taxon>Fodinibius</taxon>
    </lineage>
</organism>
<sequence>MAHYNSTIRWQRNGATFTDNRYKRSHEWHFDGGEIVKASSSPEVVPVPLSDPAAVDPEEAFIASLSSCHMLWFLSIAAKHGFIIDRYQDKAEGLMAKNDSDRLAITQVTLHPEVTYLKDSAPGIKENMDMHHEAHEQCFIANSVHTEIQIKPTMETISAG</sequence>
<evidence type="ECO:0000313" key="1">
    <source>
        <dbReference type="EMBL" id="MCW9708427.1"/>
    </source>
</evidence>
<name>A0ABT3PRD5_9BACT</name>
<dbReference type="Gene3D" id="3.30.300.20">
    <property type="match status" value="1"/>
</dbReference>
<dbReference type="InterPro" id="IPR003718">
    <property type="entry name" value="OsmC/Ohr_fam"/>
</dbReference>
<keyword evidence="2" id="KW-1185">Reference proteome</keyword>
<dbReference type="PANTHER" id="PTHR42830:SF2">
    <property type="entry name" value="OSMC_OHR FAMILY PROTEIN"/>
    <property type="match status" value="1"/>
</dbReference>